<dbReference type="InterPro" id="IPR001401">
    <property type="entry name" value="Dynamin_GTPase"/>
</dbReference>
<dbReference type="AlphaFoldDB" id="A0A1L9R6M5"/>
<evidence type="ECO:0008006" key="8">
    <source>
        <dbReference type="Google" id="ProtNLM"/>
    </source>
</evidence>
<evidence type="ECO:0000256" key="2">
    <source>
        <dbReference type="ARBA" id="ARBA00023134"/>
    </source>
</evidence>
<dbReference type="PANTHER" id="PTHR11566:SF215">
    <property type="entry name" value="DYNAMIN GTPASE"/>
    <property type="match status" value="1"/>
</dbReference>
<name>A0A1L9R6M5_ASPWE</name>
<dbReference type="GeneID" id="63748047"/>
<evidence type="ECO:0000256" key="3">
    <source>
        <dbReference type="SAM" id="MobiDB-lite"/>
    </source>
</evidence>
<dbReference type="PRINTS" id="PR00195">
    <property type="entry name" value="DYNAMIN"/>
</dbReference>
<evidence type="ECO:0000259" key="4">
    <source>
        <dbReference type="PROSITE" id="PS51388"/>
    </source>
</evidence>
<keyword evidence="2" id="KW-0342">GTP-binding</keyword>
<evidence type="ECO:0000259" key="5">
    <source>
        <dbReference type="PROSITE" id="PS51718"/>
    </source>
</evidence>
<evidence type="ECO:0000313" key="6">
    <source>
        <dbReference type="EMBL" id="OJJ30575.1"/>
    </source>
</evidence>
<dbReference type="GO" id="GO:0006897">
    <property type="term" value="P:endocytosis"/>
    <property type="evidence" value="ECO:0007669"/>
    <property type="project" value="TreeGrafter"/>
</dbReference>
<proteinExistence type="predicted"/>
<feature type="domain" description="Dynamin-type G" evidence="5">
    <location>
        <begin position="1"/>
        <end position="205"/>
    </location>
</feature>
<feature type="region of interest" description="Disordered" evidence="3">
    <location>
        <begin position="299"/>
        <end position="322"/>
    </location>
</feature>
<dbReference type="InterPro" id="IPR045063">
    <property type="entry name" value="Dynamin_N"/>
</dbReference>
<dbReference type="Gene3D" id="3.40.50.300">
    <property type="entry name" value="P-loop containing nucleotide triphosphate hydrolases"/>
    <property type="match status" value="1"/>
</dbReference>
<dbReference type="VEuPathDB" id="FungiDB:ASPWEDRAFT_187956"/>
<dbReference type="GO" id="GO:0048312">
    <property type="term" value="P:intracellular distribution of mitochondria"/>
    <property type="evidence" value="ECO:0007669"/>
    <property type="project" value="TreeGrafter"/>
</dbReference>
<dbReference type="CDD" id="cd08771">
    <property type="entry name" value="DLP_1"/>
    <property type="match status" value="1"/>
</dbReference>
<dbReference type="InterPro" id="IPR020850">
    <property type="entry name" value="GED_dom"/>
</dbReference>
<dbReference type="PROSITE" id="PS51388">
    <property type="entry name" value="GED"/>
    <property type="match status" value="1"/>
</dbReference>
<dbReference type="STRING" id="1073089.A0A1L9R6M5"/>
<dbReference type="PANTHER" id="PTHR11566">
    <property type="entry name" value="DYNAMIN"/>
    <property type="match status" value="1"/>
</dbReference>
<dbReference type="OrthoDB" id="415706at2759"/>
<dbReference type="SUPFAM" id="SSF52540">
    <property type="entry name" value="P-loop containing nucleoside triphosphate hydrolases"/>
    <property type="match status" value="1"/>
</dbReference>
<dbReference type="PROSITE" id="PS51718">
    <property type="entry name" value="G_DYNAMIN_2"/>
    <property type="match status" value="1"/>
</dbReference>
<dbReference type="GO" id="GO:0005525">
    <property type="term" value="F:GTP binding"/>
    <property type="evidence" value="ECO:0007669"/>
    <property type="project" value="InterPro"/>
</dbReference>
<dbReference type="GO" id="GO:0000266">
    <property type="term" value="P:mitochondrial fission"/>
    <property type="evidence" value="ECO:0007669"/>
    <property type="project" value="TreeGrafter"/>
</dbReference>
<sequence>MSEVHDVMNLSDAESKGSSSKATFSRDVFRLEISGPDEDHLSVIDVPGIFKHTTPGLTTKEDIAFVRDMVLSYMKNPRSVMLTVIPANVDIATQEILEMARECDPDNNRALGVLTKPDLVDKGAEKRIRELIEGKHSGLKLGWSIVRNPGQQQLEEKATDRDVAEKSFFRDTVPWNSLEKDKVGIEALRIRLQEIQTGHIRNEFPKVKAEVSKKLKAEKNALRALGAERDTPEKQTNYLLDIITEFQEITAQVLATNYSNDLFDDNEQLRLATVLRNRNNVFKEDLTQFGHEYRFATADTESPPSVGLPDKTSSGTKPENDEKKIEAIKVRKTKDWLELEGILHDPELIPSPSDEGIIAWINKLYRTSRGFEIGTFNSSLLATIMKKQSTKWKRLALVYISDVITMIHIFITEVIEKVCPDDRVRSNILSALMDDLIKKYKNAVEQVEFLLNVEKSGTLMALNDELEKNSFKSRQKRANNTTVQYIHNILKSYYEVASKRFIDNVCMQATDYHLVTGPSTPLKLFVPSFVTGLSNEQLEFLAGEDSMLYRKRAQLKREIEELEKGRKILL</sequence>
<gene>
    <name evidence="6" type="ORF">ASPWEDRAFT_187956</name>
</gene>
<feature type="domain" description="GED" evidence="4">
    <location>
        <begin position="483"/>
        <end position="570"/>
    </location>
</feature>
<evidence type="ECO:0000313" key="7">
    <source>
        <dbReference type="Proteomes" id="UP000184383"/>
    </source>
</evidence>
<accession>A0A1L9R6M5</accession>
<dbReference type="InterPro" id="IPR000375">
    <property type="entry name" value="Dynamin_stalk"/>
</dbReference>
<dbReference type="GO" id="GO:0003924">
    <property type="term" value="F:GTPase activity"/>
    <property type="evidence" value="ECO:0007669"/>
    <property type="project" value="InterPro"/>
</dbReference>
<dbReference type="InterPro" id="IPR030381">
    <property type="entry name" value="G_DYNAMIN_dom"/>
</dbReference>
<dbReference type="SMART" id="SM00053">
    <property type="entry name" value="DYNc"/>
    <property type="match status" value="1"/>
</dbReference>
<dbReference type="RefSeq" id="XP_040684252.1">
    <property type="nucleotide sequence ID" value="XM_040832199.1"/>
</dbReference>
<dbReference type="InterPro" id="IPR027417">
    <property type="entry name" value="P-loop_NTPase"/>
</dbReference>
<keyword evidence="1" id="KW-0547">Nucleotide-binding</keyword>
<dbReference type="InterPro" id="IPR022812">
    <property type="entry name" value="Dynamin"/>
</dbReference>
<dbReference type="GO" id="GO:0008017">
    <property type="term" value="F:microtubule binding"/>
    <property type="evidence" value="ECO:0007669"/>
    <property type="project" value="TreeGrafter"/>
</dbReference>
<reference evidence="7" key="1">
    <citation type="journal article" date="2017" name="Genome Biol.">
        <title>Comparative genomics reveals high biological diversity and specific adaptations in the industrially and medically important fungal genus Aspergillus.</title>
        <authorList>
            <person name="de Vries R.P."/>
            <person name="Riley R."/>
            <person name="Wiebenga A."/>
            <person name="Aguilar-Osorio G."/>
            <person name="Amillis S."/>
            <person name="Uchima C.A."/>
            <person name="Anderluh G."/>
            <person name="Asadollahi M."/>
            <person name="Askin M."/>
            <person name="Barry K."/>
            <person name="Battaglia E."/>
            <person name="Bayram O."/>
            <person name="Benocci T."/>
            <person name="Braus-Stromeyer S.A."/>
            <person name="Caldana C."/>
            <person name="Canovas D."/>
            <person name="Cerqueira G.C."/>
            <person name="Chen F."/>
            <person name="Chen W."/>
            <person name="Choi C."/>
            <person name="Clum A."/>
            <person name="Dos Santos R.A."/>
            <person name="Damasio A.R."/>
            <person name="Diallinas G."/>
            <person name="Emri T."/>
            <person name="Fekete E."/>
            <person name="Flipphi M."/>
            <person name="Freyberg S."/>
            <person name="Gallo A."/>
            <person name="Gournas C."/>
            <person name="Habgood R."/>
            <person name="Hainaut M."/>
            <person name="Harispe M.L."/>
            <person name="Henrissat B."/>
            <person name="Hilden K.S."/>
            <person name="Hope R."/>
            <person name="Hossain A."/>
            <person name="Karabika E."/>
            <person name="Karaffa L."/>
            <person name="Karanyi Z."/>
            <person name="Krasevec N."/>
            <person name="Kuo A."/>
            <person name="Kusch H."/>
            <person name="LaButti K."/>
            <person name="Lagendijk E.L."/>
            <person name="Lapidus A."/>
            <person name="Levasseur A."/>
            <person name="Lindquist E."/>
            <person name="Lipzen A."/>
            <person name="Logrieco A.F."/>
            <person name="MacCabe A."/>
            <person name="Maekelae M.R."/>
            <person name="Malavazi I."/>
            <person name="Melin P."/>
            <person name="Meyer V."/>
            <person name="Mielnichuk N."/>
            <person name="Miskei M."/>
            <person name="Molnar A.P."/>
            <person name="Mule G."/>
            <person name="Ngan C.Y."/>
            <person name="Orejas M."/>
            <person name="Orosz E."/>
            <person name="Ouedraogo J.P."/>
            <person name="Overkamp K.M."/>
            <person name="Park H.-S."/>
            <person name="Perrone G."/>
            <person name="Piumi F."/>
            <person name="Punt P.J."/>
            <person name="Ram A.F."/>
            <person name="Ramon A."/>
            <person name="Rauscher S."/>
            <person name="Record E."/>
            <person name="Riano-Pachon D.M."/>
            <person name="Robert V."/>
            <person name="Roehrig J."/>
            <person name="Ruller R."/>
            <person name="Salamov A."/>
            <person name="Salih N.S."/>
            <person name="Samson R.A."/>
            <person name="Sandor E."/>
            <person name="Sanguinetti M."/>
            <person name="Schuetze T."/>
            <person name="Sepcic K."/>
            <person name="Shelest E."/>
            <person name="Sherlock G."/>
            <person name="Sophianopoulou V."/>
            <person name="Squina F.M."/>
            <person name="Sun H."/>
            <person name="Susca A."/>
            <person name="Todd R.B."/>
            <person name="Tsang A."/>
            <person name="Unkles S.E."/>
            <person name="van de Wiele N."/>
            <person name="van Rossen-Uffink D."/>
            <person name="Oliveira J.V."/>
            <person name="Vesth T.C."/>
            <person name="Visser J."/>
            <person name="Yu J.-H."/>
            <person name="Zhou M."/>
            <person name="Andersen M.R."/>
            <person name="Archer D.B."/>
            <person name="Baker S.E."/>
            <person name="Benoit I."/>
            <person name="Brakhage A.A."/>
            <person name="Braus G.H."/>
            <person name="Fischer R."/>
            <person name="Frisvad J.C."/>
            <person name="Goldman G.H."/>
            <person name="Houbraken J."/>
            <person name="Oakley B."/>
            <person name="Pocsi I."/>
            <person name="Scazzocchio C."/>
            <person name="Seiboth B."/>
            <person name="vanKuyk P.A."/>
            <person name="Wortman J."/>
            <person name="Dyer P.S."/>
            <person name="Grigoriev I.V."/>
        </authorList>
    </citation>
    <scope>NUCLEOTIDE SEQUENCE [LARGE SCALE GENOMIC DNA]</scope>
    <source>
        <strain evidence="7">DTO 134E9</strain>
    </source>
</reference>
<dbReference type="GO" id="GO:0005874">
    <property type="term" value="C:microtubule"/>
    <property type="evidence" value="ECO:0007669"/>
    <property type="project" value="TreeGrafter"/>
</dbReference>
<dbReference type="Gene3D" id="1.20.120.1240">
    <property type="entry name" value="Dynamin, middle domain"/>
    <property type="match status" value="1"/>
</dbReference>
<organism evidence="6 7">
    <name type="scientific">Aspergillus wentii DTO 134E9</name>
    <dbReference type="NCBI Taxonomy" id="1073089"/>
    <lineage>
        <taxon>Eukaryota</taxon>
        <taxon>Fungi</taxon>
        <taxon>Dikarya</taxon>
        <taxon>Ascomycota</taxon>
        <taxon>Pezizomycotina</taxon>
        <taxon>Eurotiomycetes</taxon>
        <taxon>Eurotiomycetidae</taxon>
        <taxon>Eurotiales</taxon>
        <taxon>Aspergillaceae</taxon>
        <taxon>Aspergillus</taxon>
        <taxon>Aspergillus subgen. Cremei</taxon>
    </lineage>
</organism>
<dbReference type="GO" id="GO:0016020">
    <property type="term" value="C:membrane"/>
    <property type="evidence" value="ECO:0007669"/>
    <property type="project" value="TreeGrafter"/>
</dbReference>
<dbReference type="GO" id="GO:0005739">
    <property type="term" value="C:mitochondrion"/>
    <property type="evidence" value="ECO:0007669"/>
    <property type="project" value="TreeGrafter"/>
</dbReference>
<keyword evidence="7" id="KW-1185">Reference proteome</keyword>
<dbReference type="Proteomes" id="UP000184383">
    <property type="component" value="Unassembled WGS sequence"/>
</dbReference>
<dbReference type="GO" id="GO:0016559">
    <property type="term" value="P:peroxisome fission"/>
    <property type="evidence" value="ECO:0007669"/>
    <property type="project" value="TreeGrafter"/>
</dbReference>
<dbReference type="Pfam" id="PF01031">
    <property type="entry name" value="Dynamin_M"/>
    <property type="match status" value="1"/>
</dbReference>
<dbReference type="Pfam" id="PF00350">
    <property type="entry name" value="Dynamin_N"/>
    <property type="match status" value="1"/>
</dbReference>
<evidence type="ECO:0000256" key="1">
    <source>
        <dbReference type="ARBA" id="ARBA00022741"/>
    </source>
</evidence>
<dbReference type="EMBL" id="KV878217">
    <property type="protein sequence ID" value="OJJ30575.1"/>
    <property type="molecule type" value="Genomic_DNA"/>
</dbReference>
<protein>
    <recommendedName>
        <fullName evidence="8">GED domain-containing protein</fullName>
    </recommendedName>
</protein>